<dbReference type="SUPFAM" id="SSF63380">
    <property type="entry name" value="Riboflavin synthase domain-like"/>
    <property type="match status" value="1"/>
</dbReference>
<evidence type="ECO:0000259" key="9">
    <source>
        <dbReference type="PROSITE" id="PS51384"/>
    </source>
</evidence>
<dbReference type="Pfam" id="PF08022">
    <property type="entry name" value="FAD_binding_8"/>
    <property type="match status" value="1"/>
</dbReference>
<comment type="subcellular location">
    <subcellularLocation>
        <location evidence="1">Membrane</location>
        <topology evidence="1">Multi-pass membrane protein</topology>
    </subcellularLocation>
</comment>
<dbReference type="InterPro" id="IPR013112">
    <property type="entry name" value="FAD-bd_8"/>
</dbReference>
<dbReference type="PANTHER" id="PTHR11972">
    <property type="entry name" value="NADPH OXIDASE"/>
    <property type="match status" value="1"/>
</dbReference>
<dbReference type="SFLD" id="SFLDS00052">
    <property type="entry name" value="Ferric_Reductase_Domain"/>
    <property type="match status" value="1"/>
</dbReference>
<comment type="caution">
    <text evidence="10">The sequence shown here is derived from an EMBL/GenBank/DDBJ whole genome shotgun (WGS) entry which is preliminary data.</text>
</comment>
<dbReference type="CDD" id="cd06186">
    <property type="entry name" value="NOX_Duox_like_FAD_NADP"/>
    <property type="match status" value="1"/>
</dbReference>
<feature type="transmembrane region" description="Helical" evidence="6">
    <location>
        <begin position="313"/>
        <end position="336"/>
    </location>
</feature>
<feature type="signal peptide" evidence="7">
    <location>
        <begin position="1"/>
        <end position="21"/>
    </location>
</feature>
<feature type="transmembrane region" description="Helical" evidence="6">
    <location>
        <begin position="348"/>
        <end position="368"/>
    </location>
</feature>
<feature type="domain" description="DOMON" evidence="8">
    <location>
        <begin position="45"/>
        <end position="166"/>
    </location>
</feature>
<feature type="transmembrane region" description="Helical" evidence="6">
    <location>
        <begin position="432"/>
        <end position="452"/>
    </location>
</feature>
<reference evidence="10" key="1">
    <citation type="journal article" date="2015" name="Genom Data">
        <title>Genome sequences of six Phytophthora species associated with forests in New Zealand.</title>
        <authorList>
            <person name="Studholme D.J."/>
            <person name="McDougal R.L."/>
            <person name="Sambles C."/>
            <person name="Hansen E."/>
            <person name="Hardy G."/>
            <person name="Grant M."/>
            <person name="Ganley R.J."/>
            <person name="Williams N.M."/>
        </authorList>
    </citation>
    <scope>NUCLEOTIDE SEQUENCE</scope>
    <source>
        <strain evidence="10">NZFS 2646</strain>
    </source>
</reference>
<dbReference type="PROSITE" id="PS51384">
    <property type="entry name" value="FAD_FR"/>
    <property type="match status" value="1"/>
</dbReference>
<evidence type="ECO:0000256" key="5">
    <source>
        <dbReference type="ARBA" id="ARBA00023136"/>
    </source>
</evidence>
<feature type="transmembrane region" description="Helical" evidence="6">
    <location>
        <begin position="405"/>
        <end position="426"/>
    </location>
</feature>
<dbReference type="Gene3D" id="2.40.30.10">
    <property type="entry name" value="Translation factors"/>
    <property type="match status" value="1"/>
</dbReference>
<sequence>MQTRTFLSLLAGAFMGTMVNAAVTSSAICSSAAFKALSGTRLGDGPVFMRALVQGDEVCIEYQLDSSVASDATWFGVGPSRGSGMVGSPAANVMMFFKSDGKPTSYLLGGYTSSAISAESDQTAFVVGETSTTSMSFSYQRTLAAATASEVALTATGTANLIWAYGTSWPISTHRSGTNGVATFNFAAAGNSSGGASTTVSSSSADTSFCADKNCPGIVGGTAFGIMALCGLLLTAGLKATPVGKLLLHRTVAPPPVKLTTNSPVAKPHTMFMQTLADFYFGELLVVLIFVGAVIVLISLLSDEKNYDISGQVSILILMFLILPVARLPVWSVLFGSSFERIVKFHRWLGVIMNVAVIVHVIQARKVVDLTLNDKYGKVTPLYGFIAFVCFIAMWVMALEPVRRLFFEVFYFTHRVLSIVGFVFTILHAPDFIGPAVCVPLALYALGLLYRWSSAFTGSYKAMAMVNSASSSTTLVLEATPKTGKLAMRVNPGSYFLVRLPAISATQWHPFSSIVTPDGKSLGFCVKAMGNGSFTRKLLEKAGTQYDLTANLCGPFGKMSLDVERYDAVVLVAGGVGITPMMSLINQSRLFPSALAQSDKAAKASDWYVVWSVREPEDILMMEQFLPTQAQLDYAARASNNLQDPNTAILGNNGPQPVNINWLFHVSNARSDGVVTRANGETLSYRGGKPILDELINTSRFNGRRVTVVAFGPPTMTVEAQSLARNCNFDFHKEVFNWYFLQNNI</sequence>
<evidence type="ECO:0000259" key="8">
    <source>
        <dbReference type="PROSITE" id="PS50836"/>
    </source>
</evidence>
<dbReference type="PROSITE" id="PS50836">
    <property type="entry name" value="DOMON"/>
    <property type="match status" value="1"/>
</dbReference>
<feature type="transmembrane region" description="Helical" evidence="6">
    <location>
        <begin position="568"/>
        <end position="585"/>
    </location>
</feature>
<name>A0A8T0LLR2_9STRA</name>
<keyword evidence="3 6" id="KW-1133">Transmembrane helix</keyword>
<gene>
    <name evidence="10" type="ORF">JM16_008445</name>
</gene>
<feature type="transmembrane region" description="Helical" evidence="6">
    <location>
        <begin position="218"/>
        <end position="238"/>
    </location>
</feature>
<dbReference type="InterPro" id="IPR039261">
    <property type="entry name" value="FNR_nucleotide-bd"/>
</dbReference>
<feature type="chain" id="PRO_5035839245" description="DOMON domain-containing protein" evidence="7">
    <location>
        <begin position="22"/>
        <end position="745"/>
    </location>
</feature>
<dbReference type="SUPFAM" id="SSF52343">
    <property type="entry name" value="Ferredoxin reductase-like, C-terminal NADP-linked domain"/>
    <property type="match status" value="1"/>
</dbReference>
<feature type="domain" description="FAD-binding FR-type" evidence="9">
    <location>
        <begin position="453"/>
        <end position="562"/>
    </location>
</feature>
<dbReference type="CDD" id="cd09631">
    <property type="entry name" value="DOMON_DOH"/>
    <property type="match status" value="1"/>
</dbReference>
<evidence type="ECO:0000256" key="7">
    <source>
        <dbReference type="SAM" id="SignalP"/>
    </source>
</evidence>
<reference evidence="10" key="2">
    <citation type="submission" date="2020-06" db="EMBL/GenBank/DDBJ databases">
        <authorList>
            <person name="Studholme D.J."/>
        </authorList>
    </citation>
    <scope>NUCLEOTIDE SEQUENCE</scope>
    <source>
        <strain evidence="10">NZFS 2646</strain>
    </source>
</reference>
<evidence type="ECO:0000256" key="2">
    <source>
        <dbReference type="ARBA" id="ARBA00022692"/>
    </source>
</evidence>
<evidence type="ECO:0000256" key="3">
    <source>
        <dbReference type="ARBA" id="ARBA00022989"/>
    </source>
</evidence>
<dbReference type="InterPro" id="IPR045266">
    <property type="entry name" value="DOH_DOMON"/>
</dbReference>
<dbReference type="SFLD" id="SFLDG01168">
    <property type="entry name" value="Ferric_reductase_subgroup_(FRE"/>
    <property type="match status" value="1"/>
</dbReference>
<dbReference type="InterPro" id="IPR050369">
    <property type="entry name" value="RBOH/FRE"/>
</dbReference>
<feature type="transmembrane region" description="Helical" evidence="6">
    <location>
        <begin position="279"/>
        <end position="301"/>
    </location>
</feature>
<dbReference type="GO" id="GO:0005886">
    <property type="term" value="C:plasma membrane"/>
    <property type="evidence" value="ECO:0007669"/>
    <property type="project" value="TreeGrafter"/>
</dbReference>
<evidence type="ECO:0000313" key="11">
    <source>
        <dbReference type="Proteomes" id="UP000785171"/>
    </source>
</evidence>
<keyword evidence="4" id="KW-0560">Oxidoreductase</keyword>
<dbReference type="InterPro" id="IPR017938">
    <property type="entry name" value="Riboflavin_synthase-like_b-brl"/>
</dbReference>
<dbReference type="InterPro" id="IPR017927">
    <property type="entry name" value="FAD-bd_FR_type"/>
</dbReference>
<evidence type="ECO:0008006" key="12">
    <source>
        <dbReference type="Google" id="ProtNLM"/>
    </source>
</evidence>
<accession>A0A8T0LLR2</accession>
<keyword evidence="2 6" id="KW-0812">Transmembrane</keyword>
<dbReference type="Gene3D" id="3.40.50.80">
    <property type="entry name" value="Nucleotide-binding domain of ferredoxin-NADP reductase (FNR) module"/>
    <property type="match status" value="1"/>
</dbReference>
<keyword evidence="5 6" id="KW-0472">Membrane</keyword>
<organism evidence="10 11">
    <name type="scientific">Phytophthora kernoviae</name>
    <dbReference type="NCBI Taxonomy" id="325452"/>
    <lineage>
        <taxon>Eukaryota</taxon>
        <taxon>Sar</taxon>
        <taxon>Stramenopiles</taxon>
        <taxon>Oomycota</taxon>
        <taxon>Peronosporomycetes</taxon>
        <taxon>Peronosporales</taxon>
        <taxon>Peronosporaceae</taxon>
        <taxon>Phytophthora</taxon>
    </lineage>
</organism>
<dbReference type="EMBL" id="JPWV03000468">
    <property type="protein sequence ID" value="KAG2510757.1"/>
    <property type="molecule type" value="Genomic_DNA"/>
</dbReference>
<dbReference type="Proteomes" id="UP000785171">
    <property type="component" value="Unassembled WGS sequence"/>
</dbReference>
<proteinExistence type="predicted"/>
<evidence type="ECO:0000256" key="4">
    <source>
        <dbReference type="ARBA" id="ARBA00023002"/>
    </source>
</evidence>
<dbReference type="AlphaFoldDB" id="A0A8T0LLR2"/>
<evidence type="ECO:0000256" key="1">
    <source>
        <dbReference type="ARBA" id="ARBA00004141"/>
    </source>
</evidence>
<dbReference type="GO" id="GO:0016491">
    <property type="term" value="F:oxidoreductase activity"/>
    <property type="evidence" value="ECO:0007669"/>
    <property type="project" value="UniProtKB-KW"/>
</dbReference>
<feature type="transmembrane region" description="Helical" evidence="6">
    <location>
        <begin position="380"/>
        <end position="398"/>
    </location>
</feature>
<dbReference type="PANTHER" id="PTHR11972:SF69">
    <property type="entry name" value="FERRIC REDUCTION OXIDASE 6-RELATED"/>
    <property type="match status" value="1"/>
</dbReference>
<dbReference type="InterPro" id="IPR013121">
    <property type="entry name" value="Fe_red_NAD-bd_6"/>
</dbReference>
<evidence type="ECO:0000313" key="10">
    <source>
        <dbReference type="EMBL" id="KAG2510757.1"/>
    </source>
</evidence>
<keyword evidence="7" id="KW-0732">Signal</keyword>
<evidence type="ECO:0000256" key="6">
    <source>
        <dbReference type="SAM" id="Phobius"/>
    </source>
</evidence>
<dbReference type="Pfam" id="PF01794">
    <property type="entry name" value="Ferric_reduct"/>
    <property type="match status" value="1"/>
</dbReference>
<protein>
    <recommendedName>
        <fullName evidence="12">DOMON domain-containing protein</fullName>
    </recommendedName>
</protein>
<dbReference type="Pfam" id="PF08030">
    <property type="entry name" value="NAD_binding_6"/>
    <property type="match status" value="1"/>
</dbReference>
<dbReference type="InterPro" id="IPR005018">
    <property type="entry name" value="DOMON_domain"/>
</dbReference>
<dbReference type="InterPro" id="IPR013130">
    <property type="entry name" value="Fe3_Rdtase_TM_dom"/>
</dbReference>